<dbReference type="InterPro" id="IPR050107">
    <property type="entry name" value="ABC_carbohydrate_import_ATPase"/>
</dbReference>
<feature type="domain" description="ABC transporter" evidence="3">
    <location>
        <begin position="18"/>
        <end position="254"/>
    </location>
</feature>
<dbReference type="InterPro" id="IPR003593">
    <property type="entry name" value="AAA+_ATPase"/>
</dbReference>
<keyword evidence="5" id="KW-1185">Reference proteome</keyword>
<dbReference type="PROSITE" id="PS50893">
    <property type="entry name" value="ABC_TRANSPORTER_2"/>
    <property type="match status" value="1"/>
</dbReference>
<dbReference type="InterPro" id="IPR027417">
    <property type="entry name" value="P-loop_NTPase"/>
</dbReference>
<dbReference type="SUPFAM" id="SSF52540">
    <property type="entry name" value="P-loop containing nucleoside triphosphate hydrolases"/>
    <property type="match status" value="1"/>
</dbReference>
<evidence type="ECO:0000259" key="3">
    <source>
        <dbReference type="PROSITE" id="PS50893"/>
    </source>
</evidence>
<dbReference type="PROSITE" id="PS00211">
    <property type="entry name" value="ABC_TRANSPORTER_1"/>
    <property type="match status" value="1"/>
</dbReference>
<dbReference type="InterPro" id="IPR003439">
    <property type="entry name" value="ABC_transporter-like_ATP-bd"/>
</dbReference>
<dbReference type="PANTHER" id="PTHR43790">
    <property type="entry name" value="CARBOHYDRATE TRANSPORT ATP-BINDING PROTEIN MG119-RELATED"/>
    <property type="match status" value="1"/>
</dbReference>
<gene>
    <name evidence="4" type="ORF">RDV89_09820</name>
</gene>
<keyword evidence="2 4" id="KW-0067">ATP-binding</keyword>
<organism evidence="4 5">
    <name type="scientific">Nocardioides imazamoxiresistens</name>
    <dbReference type="NCBI Taxonomy" id="3231893"/>
    <lineage>
        <taxon>Bacteria</taxon>
        <taxon>Bacillati</taxon>
        <taxon>Actinomycetota</taxon>
        <taxon>Actinomycetes</taxon>
        <taxon>Propionibacteriales</taxon>
        <taxon>Nocardioidaceae</taxon>
        <taxon>Nocardioides</taxon>
    </lineage>
</organism>
<dbReference type="Gene3D" id="3.40.50.300">
    <property type="entry name" value="P-loop containing nucleotide triphosphate hydrolases"/>
    <property type="match status" value="1"/>
</dbReference>
<dbReference type="PANTHER" id="PTHR43790:SF8">
    <property type="entry name" value="SUGAR ABC TRANSPORTER ATP-BINDING PROTEIN"/>
    <property type="match status" value="1"/>
</dbReference>
<dbReference type="CDD" id="cd03216">
    <property type="entry name" value="ABC_Carb_Monos_I"/>
    <property type="match status" value="1"/>
</dbReference>
<name>A0ABU3PVU4_9ACTN</name>
<sequence length="256" mass="27578">MTSLEKTPAAKPSGGPILEARGVSLSFGSVRALRDVDVTVAPGEITALVGDNGAGKSTLVRCFSGVHRPQSGEVLLDGRPVSFASPEAARAAGIETVHQNLALVEDLTVWQNLFLNRELTRFGFLDRRRMRTEAQKMVAELAVNVPEVTSRVRRLSGGQRQAVSICRAAGFSSRLVIMDEPTAALGVQETARVEELILRLRDEGHAVLLISHNFDQVMRLSQQVWVMRAGRCVAGRRTDATTGQEIVGLITGAIAA</sequence>
<dbReference type="GO" id="GO:0005524">
    <property type="term" value="F:ATP binding"/>
    <property type="evidence" value="ECO:0007669"/>
    <property type="project" value="UniProtKB-KW"/>
</dbReference>
<dbReference type="RefSeq" id="WP_315732843.1">
    <property type="nucleotide sequence ID" value="NZ_JAVYII010000004.1"/>
</dbReference>
<dbReference type="SMART" id="SM00382">
    <property type="entry name" value="AAA"/>
    <property type="match status" value="1"/>
</dbReference>
<protein>
    <submittedName>
        <fullName evidence="4">ATP-binding cassette domain-containing protein</fullName>
    </submittedName>
</protein>
<reference evidence="4 5" key="1">
    <citation type="submission" date="2023-08" db="EMBL/GenBank/DDBJ databases">
        <title>Nocardioides seae sp. nov., a bacterium isolated from a soil.</title>
        <authorList>
            <person name="Wang X."/>
        </authorList>
    </citation>
    <scope>NUCLEOTIDE SEQUENCE [LARGE SCALE GENOMIC DNA]</scope>
    <source>
        <strain evidence="4 5">YZH12</strain>
    </source>
</reference>
<dbReference type="EMBL" id="JAVYII010000004">
    <property type="protein sequence ID" value="MDT9593364.1"/>
    <property type="molecule type" value="Genomic_DNA"/>
</dbReference>
<proteinExistence type="predicted"/>
<dbReference type="Proteomes" id="UP001268542">
    <property type="component" value="Unassembled WGS sequence"/>
</dbReference>
<evidence type="ECO:0000313" key="4">
    <source>
        <dbReference type="EMBL" id="MDT9593364.1"/>
    </source>
</evidence>
<evidence type="ECO:0000313" key="5">
    <source>
        <dbReference type="Proteomes" id="UP001268542"/>
    </source>
</evidence>
<dbReference type="InterPro" id="IPR017871">
    <property type="entry name" value="ABC_transporter-like_CS"/>
</dbReference>
<evidence type="ECO:0000256" key="1">
    <source>
        <dbReference type="ARBA" id="ARBA00022741"/>
    </source>
</evidence>
<evidence type="ECO:0000256" key="2">
    <source>
        <dbReference type="ARBA" id="ARBA00022840"/>
    </source>
</evidence>
<dbReference type="Pfam" id="PF00005">
    <property type="entry name" value="ABC_tran"/>
    <property type="match status" value="1"/>
</dbReference>
<comment type="caution">
    <text evidence="4">The sequence shown here is derived from an EMBL/GenBank/DDBJ whole genome shotgun (WGS) entry which is preliminary data.</text>
</comment>
<accession>A0ABU3PVU4</accession>
<keyword evidence="1" id="KW-0547">Nucleotide-binding</keyword>